<organism evidence="1 2">
    <name type="scientific">Candidatus Syntrophocurvum alkaliphilum</name>
    <dbReference type="NCBI Taxonomy" id="2293317"/>
    <lineage>
        <taxon>Bacteria</taxon>
        <taxon>Bacillati</taxon>
        <taxon>Bacillota</taxon>
        <taxon>Clostridia</taxon>
        <taxon>Eubacteriales</taxon>
        <taxon>Syntrophomonadaceae</taxon>
        <taxon>Candidatus Syntrophocurvum</taxon>
    </lineage>
</organism>
<gene>
    <name evidence="1" type="ORF">SYNTR_0776</name>
</gene>
<dbReference type="KEGG" id="salq:SYNTR_0776"/>
<sequence length="223" mass="26169">MLRKKAGILILIFIFMLVIVGCDTTSDEPENQKVAIVNGEPILQTELNEMIDEVKGYYMQQGMDLDAQENNEVLEQLKHQVLQEMIQEKIILEEVQKKNLTVDNEFIKTNIDQLKNQLGVESDEEFNQQLDAHGTDREEIEKQLETQYLVDKYYDLNIEQPQVSDEEVKQVYNMLKEEHGDEVGTLEEETSHIKSMIQQQEFEQQKQVFMQELMEENEVEILL</sequence>
<proteinExistence type="predicted"/>
<dbReference type="Pfam" id="PF13624">
    <property type="entry name" value="SurA_N_3"/>
    <property type="match status" value="1"/>
</dbReference>
<keyword evidence="2" id="KW-1185">Reference proteome</keyword>
<dbReference type="InterPro" id="IPR050245">
    <property type="entry name" value="PrsA_foldase"/>
</dbReference>
<dbReference type="PROSITE" id="PS51257">
    <property type="entry name" value="PROKAR_LIPOPROTEIN"/>
    <property type="match status" value="1"/>
</dbReference>
<evidence type="ECO:0000313" key="2">
    <source>
        <dbReference type="Proteomes" id="UP000426444"/>
    </source>
</evidence>
<dbReference type="PANTHER" id="PTHR47245">
    <property type="entry name" value="PEPTIDYLPROLYL ISOMERASE"/>
    <property type="match status" value="1"/>
</dbReference>
<protein>
    <recommendedName>
        <fullName evidence="3">SurA N-terminal domain-containing protein</fullName>
    </recommendedName>
</protein>
<name>A0A6I6DAG7_9FIRM</name>
<evidence type="ECO:0000313" key="1">
    <source>
        <dbReference type="EMBL" id="QGT99369.1"/>
    </source>
</evidence>
<dbReference type="RefSeq" id="WP_156203276.1">
    <property type="nucleotide sequence ID" value="NZ_CP046457.1"/>
</dbReference>
<dbReference type="AlphaFoldDB" id="A0A6I6DAG7"/>
<dbReference type="PANTHER" id="PTHR47245:SF2">
    <property type="entry name" value="PEPTIDYL-PROLYL CIS-TRANS ISOMERASE HP_0175-RELATED"/>
    <property type="match status" value="1"/>
</dbReference>
<dbReference type="Proteomes" id="UP000426444">
    <property type="component" value="Chromosome"/>
</dbReference>
<dbReference type="InterPro" id="IPR027304">
    <property type="entry name" value="Trigger_fact/SurA_dom_sf"/>
</dbReference>
<dbReference type="SUPFAM" id="SSF109998">
    <property type="entry name" value="Triger factor/SurA peptide-binding domain-like"/>
    <property type="match status" value="1"/>
</dbReference>
<dbReference type="EMBL" id="CP046457">
    <property type="protein sequence ID" value="QGT99369.1"/>
    <property type="molecule type" value="Genomic_DNA"/>
</dbReference>
<reference evidence="2" key="1">
    <citation type="journal article" date="2019" name="Microbiology">
        <title>Complete Genome Sequence of an Uncultured Bacterium of the Candidate Phylum Bipolaricaulota.</title>
        <authorList>
            <person name="Kadnikov V.V."/>
            <person name="Mardanov A.V."/>
            <person name="Beletsky A.V."/>
            <person name="Frank Y.A."/>
            <person name="Karnachuk O.V."/>
            <person name="Ravin N.V."/>
        </authorList>
    </citation>
    <scope>NUCLEOTIDE SEQUENCE [LARGE SCALE GENOMIC DNA]</scope>
</reference>
<evidence type="ECO:0008006" key="3">
    <source>
        <dbReference type="Google" id="ProtNLM"/>
    </source>
</evidence>
<dbReference type="Gene3D" id="1.10.4030.10">
    <property type="entry name" value="Porin chaperone SurA, peptide-binding domain"/>
    <property type="match status" value="1"/>
</dbReference>
<accession>A0A6I6DAG7</accession>
<dbReference type="OrthoDB" id="14196at2"/>